<evidence type="ECO:0000256" key="7">
    <source>
        <dbReference type="PIRSR" id="PIRSR038994-2"/>
    </source>
</evidence>
<dbReference type="PIRSF" id="PIRSF038994">
    <property type="entry name" value="NagA"/>
    <property type="match status" value="1"/>
</dbReference>
<comment type="caution">
    <text evidence="10">The sequence shown here is derived from an EMBL/GenBank/DDBJ whole genome shotgun (WGS) entry which is preliminary data.</text>
</comment>
<dbReference type="CDD" id="cd00854">
    <property type="entry name" value="NagA"/>
    <property type="match status" value="1"/>
</dbReference>
<reference evidence="10 11" key="1">
    <citation type="submission" date="2018-12" db="EMBL/GenBank/DDBJ databases">
        <title>Dyella dinghuensis sp. nov. DHOA06 and Dyella choica sp. nov. 4M-K27, isolated from forest soil.</title>
        <authorList>
            <person name="Qiu L.-H."/>
            <person name="Gao Z.-H."/>
        </authorList>
    </citation>
    <scope>NUCLEOTIDE SEQUENCE [LARGE SCALE GENOMIC DNA]</scope>
    <source>
        <strain evidence="10 11">4M-K27</strain>
    </source>
</reference>
<dbReference type="GO" id="GO:0008448">
    <property type="term" value="F:N-acetylglucosamine-6-phosphate deacetylase activity"/>
    <property type="evidence" value="ECO:0007669"/>
    <property type="project" value="UniProtKB-EC"/>
</dbReference>
<dbReference type="NCBIfam" id="TIGR00221">
    <property type="entry name" value="nagA"/>
    <property type="match status" value="1"/>
</dbReference>
<dbReference type="PANTHER" id="PTHR11113:SF14">
    <property type="entry name" value="N-ACETYLGLUCOSAMINE-6-PHOSPHATE DEACETYLASE"/>
    <property type="match status" value="1"/>
</dbReference>
<evidence type="ECO:0000256" key="8">
    <source>
        <dbReference type="PIRSR" id="PIRSR038994-3"/>
    </source>
</evidence>
<comment type="similarity">
    <text evidence="1 5">Belongs to the metallo-dependent hydrolases superfamily. NagA family.</text>
</comment>
<evidence type="ECO:0000256" key="2">
    <source>
        <dbReference type="ARBA" id="ARBA00022723"/>
    </source>
</evidence>
<protein>
    <submittedName>
        <fullName evidence="10">N-acetylglucosamine-6-phosphate deacetylase</fullName>
        <ecNumber evidence="10">3.5.1.25</ecNumber>
    </submittedName>
</protein>
<evidence type="ECO:0000313" key="10">
    <source>
        <dbReference type="EMBL" id="RUL76095.1"/>
    </source>
</evidence>
<dbReference type="InterPro" id="IPR011059">
    <property type="entry name" value="Metal-dep_hydrolase_composite"/>
</dbReference>
<keyword evidence="2 8" id="KW-0479">Metal-binding</keyword>
<keyword evidence="4 5" id="KW-0119">Carbohydrate metabolism</keyword>
<dbReference type="InterPro" id="IPR032466">
    <property type="entry name" value="Metal_Hydrolase"/>
</dbReference>
<evidence type="ECO:0000256" key="4">
    <source>
        <dbReference type="ARBA" id="ARBA00023277"/>
    </source>
</evidence>
<feature type="domain" description="Amidohydrolase-related" evidence="9">
    <location>
        <begin position="57"/>
        <end position="380"/>
    </location>
</feature>
<evidence type="ECO:0000256" key="6">
    <source>
        <dbReference type="PIRSR" id="PIRSR038994-1"/>
    </source>
</evidence>
<gene>
    <name evidence="10" type="primary">nagA</name>
    <name evidence="10" type="ORF">EKH80_10305</name>
</gene>
<dbReference type="SUPFAM" id="SSF51556">
    <property type="entry name" value="Metallo-dependent hydrolases"/>
    <property type="match status" value="1"/>
</dbReference>
<dbReference type="Gene3D" id="3.20.20.140">
    <property type="entry name" value="Metal-dependent hydrolases"/>
    <property type="match status" value="1"/>
</dbReference>
<feature type="binding site" evidence="7">
    <location>
        <begin position="222"/>
        <end position="223"/>
    </location>
    <ligand>
        <name>substrate</name>
    </ligand>
</feature>
<comment type="cofactor">
    <cofactor evidence="8">
        <name>a divalent metal cation</name>
        <dbReference type="ChEBI" id="CHEBI:60240"/>
    </cofactor>
    <text evidence="8">Binds 1 divalent metal cation per subunit.</text>
</comment>
<dbReference type="InterPro" id="IPR006680">
    <property type="entry name" value="Amidohydro-rel"/>
</dbReference>
<dbReference type="FunFam" id="3.20.20.140:FF:000004">
    <property type="entry name" value="N-acetylglucosamine-6-phosphate deacetylase"/>
    <property type="match status" value="1"/>
</dbReference>
<name>A0A432M7E8_9GAMM</name>
<keyword evidence="11" id="KW-1185">Reference proteome</keyword>
<dbReference type="Pfam" id="PF01979">
    <property type="entry name" value="Amidohydro_1"/>
    <property type="match status" value="1"/>
</dbReference>
<feature type="binding site" evidence="7">
    <location>
        <position position="230"/>
    </location>
    <ligand>
        <name>substrate</name>
    </ligand>
</feature>
<evidence type="ECO:0000313" key="11">
    <source>
        <dbReference type="Proteomes" id="UP000274358"/>
    </source>
</evidence>
<evidence type="ECO:0000256" key="5">
    <source>
        <dbReference type="PIRNR" id="PIRNR038994"/>
    </source>
</evidence>
<evidence type="ECO:0000256" key="3">
    <source>
        <dbReference type="ARBA" id="ARBA00022801"/>
    </source>
</evidence>
<dbReference type="EC" id="3.5.1.25" evidence="10"/>
<feature type="binding site" evidence="8">
    <location>
        <position position="198"/>
    </location>
    <ligand>
        <name>Zn(2+)</name>
        <dbReference type="ChEBI" id="CHEBI:29105"/>
    </ligand>
</feature>
<accession>A0A432M7E8</accession>
<proteinExistence type="inferred from homology"/>
<dbReference type="EMBL" id="RYYV01000006">
    <property type="protein sequence ID" value="RUL76095.1"/>
    <property type="molecule type" value="Genomic_DNA"/>
</dbReference>
<dbReference type="Proteomes" id="UP000274358">
    <property type="component" value="Unassembled WGS sequence"/>
</dbReference>
<feature type="binding site" evidence="7">
    <location>
        <position position="145"/>
    </location>
    <ligand>
        <name>substrate</name>
    </ligand>
</feature>
<dbReference type="GO" id="GO:0006046">
    <property type="term" value="P:N-acetylglucosamine catabolic process"/>
    <property type="evidence" value="ECO:0007669"/>
    <property type="project" value="TreeGrafter"/>
</dbReference>
<dbReference type="GO" id="GO:0046872">
    <property type="term" value="F:metal ion binding"/>
    <property type="evidence" value="ECO:0007669"/>
    <property type="project" value="UniProtKB-KW"/>
</dbReference>
<feature type="binding site" evidence="7">
    <location>
        <position position="254"/>
    </location>
    <ligand>
        <name>substrate</name>
    </ligand>
</feature>
<evidence type="ECO:0000259" key="9">
    <source>
        <dbReference type="Pfam" id="PF01979"/>
    </source>
</evidence>
<organism evidence="10 11">
    <name type="scientific">Dyella choica</name>
    <dbReference type="NCBI Taxonomy" id="1927959"/>
    <lineage>
        <taxon>Bacteria</taxon>
        <taxon>Pseudomonadati</taxon>
        <taxon>Pseudomonadota</taxon>
        <taxon>Gammaproteobacteria</taxon>
        <taxon>Lysobacterales</taxon>
        <taxon>Rhodanobacteraceae</taxon>
        <taxon>Dyella</taxon>
    </lineage>
</organism>
<dbReference type="RefSeq" id="WP_126684659.1">
    <property type="nucleotide sequence ID" value="NZ_RYYV01000006.1"/>
</dbReference>
<feature type="binding site" evidence="8">
    <location>
        <position position="134"/>
    </location>
    <ligand>
        <name>Zn(2+)</name>
        <dbReference type="ChEBI" id="CHEBI:29105"/>
    </ligand>
</feature>
<feature type="binding site" evidence="7">
    <location>
        <begin position="310"/>
        <end position="312"/>
    </location>
    <ligand>
        <name>substrate</name>
    </ligand>
</feature>
<dbReference type="SUPFAM" id="SSF51338">
    <property type="entry name" value="Composite domain of metallo-dependent hydrolases"/>
    <property type="match status" value="1"/>
</dbReference>
<dbReference type="Gene3D" id="2.30.40.10">
    <property type="entry name" value="Urease, subunit C, domain 1"/>
    <property type="match status" value="1"/>
</dbReference>
<dbReference type="OrthoDB" id="9776488at2"/>
<evidence type="ECO:0000256" key="1">
    <source>
        <dbReference type="ARBA" id="ARBA00010716"/>
    </source>
</evidence>
<dbReference type="InterPro" id="IPR003764">
    <property type="entry name" value="GlcNAc_6-P_deAcase"/>
</dbReference>
<dbReference type="AlphaFoldDB" id="A0A432M7E8"/>
<dbReference type="PANTHER" id="PTHR11113">
    <property type="entry name" value="N-ACETYLGLUCOSAMINE-6-PHOSPHATE DEACETYLASE"/>
    <property type="match status" value="1"/>
</dbReference>
<keyword evidence="3 5" id="KW-0378">Hydrolase</keyword>
<feature type="binding site" evidence="8">
    <location>
        <position position="219"/>
    </location>
    <ligand>
        <name>Zn(2+)</name>
        <dbReference type="ChEBI" id="CHEBI:29105"/>
    </ligand>
</feature>
<feature type="active site" description="Proton donor/acceptor" evidence="6">
    <location>
        <position position="277"/>
    </location>
</feature>
<sequence length="387" mass="40437">MPPNPLIALVNGRVLGDHGPREGLAVLVRGKRIVAIVAHDDPRLADAQKHDLQGHLLLPGFIDVQVNGGGGLLFNDDPSVETLRGMAAAHRKFGSTGMLPTLITDTAEKMRAALQAVDDAIEQRVPGILGIHVEGPFLANARKGIHNADLFRQPDDEDVEALIAPHKGPVMLTLAPDQVPLPVIARLAGAGVVVVAGHTAATYATTRAALDAGVCGFTHLYNAMTPLASRDPGVVGAALDDPHSWCGLIVDGHHVHPAALRIAIAAKARGKCVLVTDAMPPVGSDHPNYVLNGQTIVMRDGICQNEAGVLAGSGLDMASAVRNAVQTLGLSLAEASRMASSYPAAWIGLDRTHGRMAAGYQADFAVMDDALVVQETWVAGVRYAVTA</sequence>